<evidence type="ECO:0000313" key="2">
    <source>
        <dbReference type="EMBL" id="TDD29995.1"/>
    </source>
</evidence>
<dbReference type="OrthoDB" id="3831424at2"/>
<comment type="caution">
    <text evidence="2">The sequence shown here is derived from an EMBL/GenBank/DDBJ whole genome shotgun (WGS) entry which is preliminary data.</text>
</comment>
<keyword evidence="1" id="KW-0812">Transmembrane</keyword>
<keyword evidence="1" id="KW-0472">Membrane</keyword>
<keyword evidence="3" id="KW-1185">Reference proteome</keyword>
<dbReference type="RefSeq" id="WP_132315721.1">
    <property type="nucleotide sequence ID" value="NZ_SMKR01000006.1"/>
</dbReference>
<dbReference type="Proteomes" id="UP000295172">
    <property type="component" value="Unassembled WGS sequence"/>
</dbReference>
<gene>
    <name evidence="2" type="ORF">E1218_02370</name>
</gene>
<keyword evidence="1" id="KW-1133">Transmembrane helix</keyword>
<dbReference type="EMBL" id="SMKR01000006">
    <property type="protein sequence ID" value="TDD29995.1"/>
    <property type="molecule type" value="Genomic_DNA"/>
</dbReference>
<feature type="transmembrane region" description="Helical" evidence="1">
    <location>
        <begin position="6"/>
        <end position="26"/>
    </location>
</feature>
<dbReference type="AlphaFoldDB" id="A0A4R4XGS4"/>
<proteinExistence type="predicted"/>
<evidence type="ECO:0000313" key="3">
    <source>
        <dbReference type="Proteomes" id="UP000295172"/>
    </source>
</evidence>
<organism evidence="2 3">
    <name type="scientific">Kribbella turkmenica</name>
    <dbReference type="NCBI Taxonomy" id="2530375"/>
    <lineage>
        <taxon>Bacteria</taxon>
        <taxon>Bacillati</taxon>
        <taxon>Actinomycetota</taxon>
        <taxon>Actinomycetes</taxon>
        <taxon>Propionibacteriales</taxon>
        <taxon>Kribbellaceae</taxon>
        <taxon>Kribbella</taxon>
    </lineage>
</organism>
<evidence type="ECO:0000256" key="1">
    <source>
        <dbReference type="SAM" id="Phobius"/>
    </source>
</evidence>
<protein>
    <submittedName>
        <fullName evidence="2">Transcriptional regulator</fullName>
    </submittedName>
</protein>
<reference evidence="2 3" key="1">
    <citation type="submission" date="2019-02" db="EMBL/GenBank/DDBJ databases">
        <title>Draft genome sequences of novel Actinobacteria.</title>
        <authorList>
            <person name="Sahin N."/>
            <person name="Ay H."/>
            <person name="Saygin H."/>
        </authorList>
    </citation>
    <scope>NUCLEOTIDE SEQUENCE [LARGE SCALE GENOMIC DNA]</scope>
    <source>
        <strain evidence="2 3">16K104</strain>
    </source>
</reference>
<sequence>MSADVAGVVVGLIALVVGAIGAFAALRSNWFESTAQSQEEFRDVRRQLKEHRPALVELAAKLHTSTANGPTTVPRTHLLTDPQWMPDRPVPLDAVRLSWVGGRVGRAPQKILRAARRVLPVSTGRRRFDSYSNALGALARPTLFFDNPTFSLVASDWTDPASPQLSFSECRYFPTIDIAEALCHELASVAISGPDGEVLQPSWRSMPLRRAMRSRLLDPTLRPISIAVSTLLIRRKPDGNAEFFLNLRDAEATVTYAGAYMVVPTGVFQPGSKSPAALREDFDLWRTIMREFSEEVLGNPEADGTLGMTVDYANESPYVELDQARLAGEIRPYYLGFGLDAVELWAHVLTAVVVDDAAFGRIAPTLVEKNAEGIMIGHVRTKAGIRGIPLSKDQVDFYLSAGMMSSPSAACLALAWQHRSLLLS</sequence>
<name>A0A4R4XGS4_9ACTN</name>
<accession>A0A4R4XGS4</accession>